<evidence type="ECO:0000313" key="3">
    <source>
        <dbReference type="EMBL" id="KAF9148468.1"/>
    </source>
</evidence>
<evidence type="ECO:0000313" key="4">
    <source>
        <dbReference type="Proteomes" id="UP000748756"/>
    </source>
</evidence>
<accession>A0A9P5RVE4</accession>
<keyword evidence="2" id="KW-0812">Transmembrane</keyword>
<keyword evidence="2" id="KW-0472">Membrane</keyword>
<feature type="transmembrane region" description="Helical" evidence="2">
    <location>
        <begin position="67"/>
        <end position="87"/>
    </location>
</feature>
<proteinExistence type="predicted"/>
<dbReference type="OrthoDB" id="10546556at2759"/>
<evidence type="ECO:0000256" key="2">
    <source>
        <dbReference type="SAM" id="Phobius"/>
    </source>
</evidence>
<comment type="caution">
    <text evidence="3">The sequence shown here is derived from an EMBL/GenBank/DDBJ whole genome shotgun (WGS) entry which is preliminary data.</text>
</comment>
<dbReference type="EMBL" id="JAAAUQ010000655">
    <property type="protein sequence ID" value="KAF9148468.1"/>
    <property type="molecule type" value="Genomic_DNA"/>
</dbReference>
<gene>
    <name evidence="3" type="ORF">BG015_009799</name>
</gene>
<keyword evidence="2" id="KW-1133">Transmembrane helix</keyword>
<name>A0A9P5RVE4_9FUNG</name>
<feature type="region of interest" description="Disordered" evidence="1">
    <location>
        <begin position="204"/>
        <end position="238"/>
    </location>
</feature>
<feature type="region of interest" description="Disordered" evidence="1">
    <location>
        <begin position="162"/>
        <end position="191"/>
    </location>
</feature>
<organism evidence="3 4">
    <name type="scientific">Linnemannia schmuckeri</name>
    <dbReference type="NCBI Taxonomy" id="64567"/>
    <lineage>
        <taxon>Eukaryota</taxon>
        <taxon>Fungi</taxon>
        <taxon>Fungi incertae sedis</taxon>
        <taxon>Mucoromycota</taxon>
        <taxon>Mortierellomycotina</taxon>
        <taxon>Mortierellomycetes</taxon>
        <taxon>Mortierellales</taxon>
        <taxon>Mortierellaceae</taxon>
        <taxon>Linnemannia</taxon>
    </lineage>
</organism>
<evidence type="ECO:0000256" key="1">
    <source>
        <dbReference type="SAM" id="MobiDB-lite"/>
    </source>
</evidence>
<feature type="transmembrane region" description="Helical" evidence="2">
    <location>
        <begin position="94"/>
        <end position="114"/>
    </location>
</feature>
<reference evidence="3" key="1">
    <citation type="journal article" date="2020" name="Fungal Divers.">
        <title>Resolving the Mortierellaceae phylogeny through synthesis of multi-gene phylogenetics and phylogenomics.</title>
        <authorList>
            <person name="Vandepol N."/>
            <person name="Liber J."/>
            <person name="Desiro A."/>
            <person name="Na H."/>
            <person name="Kennedy M."/>
            <person name="Barry K."/>
            <person name="Grigoriev I.V."/>
            <person name="Miller A.N."/>
            <person name="O'Donnell K."/>
            <person name="Stajich J.E."/>
            <person name="Bonito G."/>
        </authorList>
    </citation>
    <scope>NUCLEOTIDE SEQUENCE</scope>
    <source>
        <strain evidence="3">NRRL 6426</strain>
    </source>
</reference>
<keyword evidence="4" id="KW-1185">Reference proteome</keyword>
<dbReference type="AlphaFoldDB" id="A0A9P5RVE4"/>
<feature type="transmembrane region" description="Helical" evidence="2">
    <location>
        <begin position="12"/>
        <end position="34"/>
    </location>
</feature>
<sequence>MLGTSTARFRQILILICLLCILLCSLIIMGLVGVNGKITFGRSFSKGCLLYMTIDGDVTTYNNGFCLFPIVAAAVTAVFALLFMVFLSLYGAQITAGIMGGFWLITTLLEVFQLKGRPHHVTTNTVDIAGQTTVVPSTKKKSSHGISTSNISSPNLISTSTSAAHLTSAPTPAPAPAHVHRDGNHQPEMTSYQVHDNNNQFQQQYYQPTPMPQPQQLQQQQYYQQTPQQEYYQQTPRQ</sequence>
<protein>
    <submittedName>
        <fullName evidence="3">Uncharacterized protein</fullName>
    </submittedName>
</protein>
<dbReference type="Proteomes" id="UP000748756">
    <property type="component" value="Unassembled WGS sequence"/>
</dbReference>